<keyword evidence="6" id="KW-1185">Reference proteome</keyword>
<dbReference type="EMBL" id="AP022599">
    <property type="protein sequence ID" value="BBY83432.1"/>
    <property type="molecule type" value="Genomic_DNA"/>
</dbReference>
<dbReference type="SUPFAM" id="SSF56801">
    <property type="entry name" value="Acetyl-CoA synthetase-like"/>
    <property type="match status" value="1"/>
</dbReference>
<evidence type="ECO:0000259" key="3">
    <source>
        <dbReference type="Pfam" id="PF00501"/>
    </source>
</evidence>
<dbReference type="Pfam" id="PF13193">
    <property type="entry name" value="AMP-binding_C"/>
    <property type="match status" value="1"/>
</dbReference>
<proteinExistence type="inferred from homology"/>
<organism evidence="5 6">
    <name type="scientific">Mycolicibacterium pulveris</name>
    <name type="common">Mycobacterium pulveris</name>
    <dbReference type="NCBI Taxonomy" id="36813"/>
    <lineage>
        <taxon>Bacteria</taxon>
        <taxon>Bacillati</taxon>
        <taxon>Actinomycetota</taxon>
        <taxon>Actinomycetes</taxon>
        <taxon>Mycobacteriales</taxon>
        <taxon>Mycobacteriaceae</taxon>
        <taxon>Mycolicibacterium</taxon>
    </lineage>
</organism>
<dbReference type="GO" id="GO:0006631">
    <property type="term" value="P:fatty acid metabolic process"/>
    <property type="evidence" value="ECO:0007669"/>
    <property type="project" value="TreeGrafter"/>
</dbReference>
<dbReference type="PANTHER" id="PTHR43201:SF5">
    <property type="entry name" value="MEDIUM-CHAIN ACYL-COA LIGASE ACSF2, MITOCHONDRIAL"/>
    <property type="match status" value="1"/>
</dbReference>
<name>A0A7I7UPP4_MYCPV</name>
<dbReference type="Gene3D" id="3.40.50.12780">
    <property type="entry name" value="N-terminal domain of ligase-like"/>
    <property type="match status" value="1"/>
</dbReference>
<evidence type="ECO:0000259" key="4">
    <source>
        <dbReference type="Pfam" id="PF13193"/>
    </source>
</evidence>
<dbReference type="AlphaFoldDB" id="A0A7I7UPP4"/>
<dbReference type="Pfam" id="PF00501">
    <property type="entry name" value="AMP-binding"/>
    <property type="match status" value="1"/>
</dbReference>
<sequence length="312" mass="33744">MGAPITHIAGLITAILLPVTTGGKAVMLPKWDPDHAVAVADAERATFCCGAAVFLQDMVDRYERCDAPVHRLALFMCGGSAVPPSLIERADAVGVKAFRCWGMSEAPTTTLASPDDPLEFRAYRDGRASEGVEIQAVDEDHTPLPVGEVGELRVRAPEQMIGYVDQNLQAAQTDSDGWFYTGDIGFIDEDGWVTMTGRAKDIVNRGGEKFSSQDIENALASHPAVSTAAVVGVPDQRLGETVAAFIVVKDGEGWPGRTALHAHLDSQRLAKAKFPAYFRQLDEIPRTMSGKVQKHELLRLWNETLAIAPEPP</sequence>
<dbReference type="Proteomes" id="UP000467252">
    <property type="component" value="Chromosome"/>
</dbReference>
<evidence type="ECO:0000256" key="1">
    <source>
        <dbReference type="ARBA" id="ARBA00006432"/>
    </source>
</evidence>
<dbReference type="InterPro" id="IPR025110">
    <property type="entry name" value="AMP-bd_C"/>
</dbReference>
<gene>
    <name evidence="5" type="ORF">MPUL_45900</name>
</gene>
<comment type="similarity">
    <text evidence="1">Belongs to the ATP-dependent AMP-binding enzyme family.</text>
</comment>
<reference evidence="5 6" key="1">
    <citation type="journal article" date="2019" name="Emerg. Microbes Infect.">
        <title>Comprehensive subspecies identification of 175 nontuberculous mycobacteria species based on 7547 genomic profiles.</title>
        <authorList>
            <person name="Matsumoto Y."/>
            <person name="Kinjo T."/>
            <person name="Motooka D."/>
            <person name="Nabeya D."/>
            <person name="Jung N."/>
            <person name="Uechi K."/>
            <person name="Horii T."/>
            <person name="Iida T."/>
            <person name="Fujita J."/>
            <person name="Nakamura S."/>
        </authorList>
    </citation>
    <scope>NUCLEOTIDE SEQUENCE [LARGE SCALE GENOMIC DNA]</scope>
    <source>
        <strain evidence="5 6">JCM 6370</strain>
    </source>
</reference>
<dbReference type="PANTHER" id="PTHR43201">
    <property type="entry name" value="ACYL-COA SYNTHETASE"/>
    <property type="match status" value="1"/>
</dbReference>
<dbReference type="InterPro" id="IPR045851">
    <property type="entry name" value="AMP-bd_C_sf"/>
</dbReference>
<keyword evidence="2" id="KW-0436">Ligase</keyword>
<dbReference type="Gene3D" id="3.30.300.30">
    <property type="match status" value="1"/>
</dbReference>
<feature type="domain" description="AMP-dependent synthetase/ligase" evidence="3">
    <location>
        <begin position="3"/>
        <end position="163"/>
    </location>
</feature>
<accession>A0A7I7UPP4</accession>
<dbReference type="GO" id="GO:0031956">
    <property type="term" value="F:medium-chain fatty acid-CoA ligase activity"/>
    <property type="evidence" value="ECO:0007669"/>
    <property type="project" value="TreeGrafter"/>
</dbReference>
<evidence type="ECO:0000313" key="5">
    <source>
        <dbReference type="EMBL" id="BBY83432.1"/>
    </source>
</evidence>
<dbReference type="InterPro" id="IPR042099">
    <property type="entry name" value="ANL_N_sf"/>
</dbReference>
<feature type="domain" description="AMP-binding enzyme C-terminal" evidence="4">
    <location>
        <begin position="215"/>
        <end position="291"/>
    </location>
</feature>
<dbReference type="InterPro" id="IPR000873">
    <property type="entry name" value="AMP-dep_synth/lig_dom"/>
</dbReference>
<protein>
    <recommendedName>
        <fullName evidence="7">Acyl-CoA synthetase</fullName>
    </recommendedName>
</protein>
<evidence type="ECO:0000313" key="6">
    <source>
        <dbReference type="Proteomes" id="UP000467252"/>
    </source>
</evidence>
<evidence type="ECO:0008006" key="7">
    <source>
        <dbReference type="Google" id="ProtNLM"/>
    </source>
</evidence>
<evidence type="ECO:0000256" key="2">
    <source>
        <dbReference type="ARBA" id="ARBA00022598"/>
    </source>
</evidence>